<protein>
    <submittedName>
        <fullName evidence="1">Putative cell surface antigen Sca13</fullName>
    </submittedName>
</protein>
<name>A0A0F3MZT6_RICAM</name>
<proteinExistence type="predicted"/>
<keyword evidence="2" id="KW-1185">Reference proteome</keyword>
<evidence type="ECO:0000313" key="2">
    <source>
        <dbReference type="Proteomes" id="UP000033556"/>
    </source>
</evidence>
<dbReference type="EMBL" id="LANR01000001">
    <property type="protein sequence ID" value="KJV61201.1"/>
    <property type="molecule type" value="Genomic_DNA"/>
</dbReference>
<sequence>MILSIVTSHVGAIGKSTKELPVICHLTKPPSLAVTLNGKLAALPTMILPPAVVMIG</sequence>
<dbReference type="Proteomes" id="UP000033556">
    <property type="component" value="Unassembled WGS sequence"/>
</dbReference>
<dbReference type="RefSeq" id="WP_167884959.1">
    <property type="nucleotide sequence ID" value="NZ_LANR01000001.1"/>
</dbReference>
<gene>
    <name evidence="1" type="ORF">APHACPA_0202</name>
</gene>
<reference evidence="1 2" key="1">
    <citation type="submission" date="2015-01" db="EMBL/GenBank/DDBJ databases">
        <title>Genome Sequencing of Rickettsiales.</title>
        <authorList>
            <person name="Daugherty S.C."/>
            <person name="Su Q."/>
            <person name="Abolude K."/>
            <person name="Beier-Sexton M."/>
            <person name="Carlyon J.A."/>
            <person name="Carter R."/>
            <person name="Day N.P."/>
            <person name="Dumler S.J."/>
            <person name="Dyachenko V."/>
            <person name="Godinez A."/>
            <person name="Kurtti T.J."/>
            <person name="Lichay M."/>
            <person name="Mullins K.E."/>
            <person name="Ott S."/>
            <person name="Pappas-Brown V."/>
            <person name="Paris D.H."/>
            <person name="Patel P."/>
            <person name="Richards A.L."/>
            <person name="Sadzewicz L."/>
            <person name="Sears K."/>
            <person name="Seidman D."/>
            <person name="Sengamalay N."/>
            <person name="Stenos J."/>
            <person name="Tallon L.J."/>
            <person name="Vincent G."/>
            <person name="Fraser C.M."/>
            <person name="Munderloh U."/>
            <person name="Dunning-Hotopp J.C."/>
        </authorList>
    </citation>
    <scope>NUCLEOTIDE SEQUENCE [LARGE SCALE GENOMIC DNA]</scope>
    <source>
        <strain evidence="1 2">Ac/Pa</strain>
    </source>
</reference>
<dbReference type="AlphaFoldDB" id="A0A0F3MZT6"/>
<organism evidence="1 2">
    <name type="scientific">Rickettsia amblyommatis str. Ac/Pa</name>
    <dbReference type="NCBI Taxonomy" id="1359164"/>
    <lineage>
        <taxon>Bacteria</taxon>
        <taxon>Pseudomonadati</taxon>
        <taxon>Pseudomonadota</taxon>
        <taxon>Alphaproteobacteria</taxon>
        <taxon>Rickettsiales</taxon>
        <taxon>Rickettsiaceae</taxon>
        <taxon>Rickettsieae</taxon>
        <taxon>Rickettsia</taxon>
        <taxon>spotted fever group</taxon>
    </lineage>
</organism>
<comment type="caution">
    <text evidence="1">The sequence shown here is derived from an EMBL/GenBank/DDBJ whole genome shotgun (WGS) entry which is preliminary data.</text>
</comment>
<dbReference type="PATRIC" id="fig|1359164.3.peg.204"/>
<accession>A0A0F3MZT6</accession>
<evidence type="ECO:0000313" key="1">
    <source>
        <dbReference type="EMBL" id="KJV61201.1"/>
    </source>
</evidence>